<reference evidence="2 3" key="1">
    <citation type="submission" date="2018-12" db="EMBL/GenBank/DDBJ databases">
        <title>Genome Sequence of Candidatus Viridilinea halotolerans isolated from saline sulfide-rich spring.</title>
        <authorList>
            <person name="Grouzdev D.S."/>
            <person name="Burganskaya E.I."/>
            <person name="Krutkina M.S."/>
            <person name="Sukhacheva M.V."/>
            <person name="Gorlenko V.M."/>
        </authorList>
    </citation>
    <scope>NUCLEOTIDE SEQUENCE [LARGE SCALE GENOMIC DNA]</scope>
    <source>
        <strain evidence="2">Chok-6</strain>
    </source>
</reference>
<dbReference type="EMBL" id="RSAS01000906">
    <property type="protein sequence ID" value="RRR65856.1"/>
    <property type="molecule type" value="Genomic_DNA"/>
</dbReference>
<gene>
    <name evidence="2" type="ORF">EI684_21925</name>
</gene>
<evidence type="ECO:0000313" key="3">
    <source>
        <dbReference type="Proteomes" id="UP000280307"/>
    </source>
</evidence>
<keyword evidence="1" id="KW-0472">Membrane</keyword>
<comment type="caution">
    <text evidence="2">The sequence shown here is derived from an EMBL/GenBank/DDBJ whole genome shotgun (WGS) entry which is preliminary data.</text>
</comment>
<feature type="transmembrane region" description="Helical" evidence="1">
    <location>
        <begin position="20"/>
        <end position="40"/>
    </location>
</feature>
<sequence>MDQPFEQTTRYLSSDRGRLAWLGLGVGLLLACGWLGWLFLAQVPRYIVAHEVVVNNAGIYRARVGPASSQLGVGQVAWLEARTPEVRLLTASVVGVDQQSGWVQLQLTTRQSDPPPMAQAWIKVGHTTPAALLLEAVEQTLRRPRV</sequence>
<keyword evidence="1" id="KW-0812">Transmembrane</keyword>
<organism evidence="2 3">
    <name type="scientific">Candidatus Viridilinea halotolerans</name>
    <dbReference type="NCBI Taxonomy" id="2491704"/>
    <lineage>
        <taxon>Bacteria</taxon>
        <taxon>Bacillati</taxon>
        <taxon>Chloroflexota</taxon>
        <taxon>Chloroflexia</taxon>
        <taxon>Chloroflexales</taxon>
        <taxon>Chloroflexineae</taxon>
        <taxon>Oscillochloridaceae</taxon>
        <taxon>Candidatus Viridilinea</taxon>
    </lineage>
</organism>
<evidence type="ECO:0000313" key="2">
    <source>
        <dbReference type="EMBL" id="RRR65856.1"/>
    </source>
</evidence>
<protein>
    <submittedName>
        <fullName evidence="2">Uncharacterized protein</fullName>
    </submittedName>
</protein>
<keyword evidence="1" id="KW-1133">Transmembrane helix</keyword>
<dbReference type="AlphaFoldDB" id="A0A426TR57"/>
<name>A0A426TR57_9CHLR</name>
<dbReference type="Proteomes" id="UP000280307">
    <property type="component" value="Unassembled WGS sequence"/>
</dbReference>
<evidence type="ECO:0000256" key="1">
    <source>
        <dbReference type="SAM" id="Phobius"/>
    </source>
</evidence>
<accession>A0A426TR57</accession>
<proteinExistence type="predicted"/>